<dbReference type="EMBL" id="AP027271">
    <property type="protein sequence ID" value="BDX03456.1"/>
    <property type="molecule type" value="Genomic_DNA"/>
</dbReference>
<dbReference type="Proteomes" id="UP001307608">
    <property type="component" value="Chromosome"/>
</dbReference>
<proteinExistence type="predicted"/>
<dbReference type="RefSeq" id="WP_338268002.1">
    <property type="nucleotide sequence ID" value="NZ_AP027271.1"/>
</dbReference>
<gene>
    <name evidence="2" type="ORF">MACH16_22040</name>
</gene>
<evidence type="ECO:0000313" key="2">
    <source>
        <dbReference type="EMBL" id="BDX03456.1"/>
    </source>
</evidence>
<organism evidence="2 3">
    <name type="scientific">Marinomonas pontica</name>
    <dbReference type="NCBI Taxonomy" id="264739"/>
    <lineage>
        <taxon>Bacteria</taxon>
        <taxon>Pseudomonadati</taxon>
        <taxon>Pseudomonadota</taxon>
        <taxon>Gammaproteobacteria</taxon>
        <taxon>Oceanospirillales</taxon>
        <taxon>Oceanospirillaceae</taxon>
        <taxon>Marinomonas</taxon>
    </lineage>
</organism>
<reference evidence="2 3" key="1">
    <citation type="submission" date="2023-01" db="EMBL/GenBank/DDBJ databases">
        <title>Complete genome sequence of Marinomonas pontica strain 200518_36.</title>
        <authorList>
            <person name="Ueki S."/>
            <person name="Gajardo G."/>
            <person name="Maruyama F."/>
        </authorList>
    </citation>
    <scope>NUCLEOTIDE SEQUENCE [LARGE SCALE GENOMIC DNA]</scope>
    <source>
        <strain evidence="2 3">200518_36</strain>
    </source>
</reference>
<name>A0ABN6WPN1_9GAMM</name>
<feature type="domain" description="Antitoxin Xre/MbcA/ParS-like toxin-binding" evidence="1">
    <location>
        <begin position="94"/>
        <end position="139"/>
    </location>
</feature>
<dbReference type="InterPro" id="IPR024467">
    <property type="entry name" value="Xre/MbcA/ParS-like_toxin-bd"/>
</dbReference>
<dbReference type="Pfam" id="PF09722">
    <property type="entry name" value="Xre_MbcA_ParS_C"/>
    <property type="match status" value="1"/>
</dbReference>
<accession>A0ABN6WPN1</accession>
<keyword evidence="3" id="KW-1185">Reference proteome</keyword>
<evidence type="ECO:0000313" key="3">
    <source>
        <dbReference type="Proteomes" id="UP001307608"/>
    </source>
</evidence>
<sequence length="144" mass="15911">MKTLESQSQLDLINSLFPGLDIMSSTDYLSIVRSGVSGEKLQAIVKLTGEKELIAHAIGKSTSSISRSYRIKWLSPAVTDSLIDTLLVYIQVVNIYGSVDLAREWIHSPIPALGGEEPADMLNTHTGREMVRHTLRKIDLGEYV</sequence>
<evidence type="ECO:0000259" key="1">
    <source>
        <dbReference type="Pfam" id="PF09722"/>
    </source>
</evidence>
<protein>
    <recommendedName>
        <fullName evidence="1">Antitoxin Xre/MbcA/ParS-like toxin-binding domain-containing protein</fullName>
    </recommendedName>
</protein>